<feature type="compositionally biased region" description="Basic and acidic residues" evidence="10">
    <location>
        <begin position="189"/>
        <end position="200"/>
    </location>
</feature>
<feature type="domain" description="EF-hand" evidence="12">
    <location>
        <begin position="2767"/>
        <end position="2802"/>
    </location>
</feature>
<feature type="domain" description="EF-hand" evidence="12">
    <location>
        <begin position="1986"/>
        <end position="2021"/>
    </location>
</feature>
<evidence type="ECO:0000259" key="13">
    <source>
        <dbReference type="PROSITE" id="PS50305"/>
    </source>
</evidence>
<dbReference type="SMART" id="SM00333">
    <property type="entry name" value="TUDOR"/>
    <property type="match status" value="10"/>
</dbReference>
<comment type="caution">
    <text evidence="14">The sequence shown here is derived from an EMBL/GenBank/DDBJ whole genome shotgun (WGS) entry which is preliminary data.</text>
</comment>
<feature type="region of interest" description="Disordered" evidence="10">
    <location>
        <begin position="2303"/>
        <end position="2352"/>
    </location>
</feature>
<gene>
    <name evidence="14" type="ORF">FCC1311_030492</name>
</gene>
<feature type="compositionally biased region" description="Basic and acidic residues" evidence="10">
    <location>
        <begin position="1246"/>
        <end position="1255"/>
    </location>
</feature>
<feature type="domain" description="EF-hand" evidence="12">
    <location>
        <begin position="3331"/>
        <end position="3366"/>
    </location>
</feature>
<keyword evidence="6" id="KW-0520">NAD</keyword>
<dbReference type="Pfam" id="PF02146">
    <property type="entry name" value="SIR2"/>
    <property type="match status" value="1"/>
</dbReference>
<feature type="domain" description="Deacetylase sirtuin-type" evidence="13">
    <location>
        <begin position="6024"/>
        <end position="6312"/>
    </location>
</feature>
<dbReference type="Pfam" id="PF09409">
    <property type="entry name" value="PUB"/>
    <property type="match status" value="1"/>
</dbReference>
<evidence type="ECO:0000313" key="15">
    <source>
        <dbReference type="Proteomes" id="UP000241890"/>
    </source>
</evidence>
<dbReference type="SMART" id="SM00054">
    <property type="entry name" value="EFh"/>
    <property type="match status" value="10"/>
</dbReference>
<feature type="compositionally biased region" description="Low complexity" evidence="10">
    <location>
        <begin position="171"/>
        <end position="183"/>
    </location>
</feature>
<organism evidence="14 15">
    <name type="scientific">Hondaea fermentalgiana</name>
    <dbReference type="NCBI Taxonomy" id="2315210"/>
    <lineage>
        <taxon>Eukaryota</taxon>
        <taxon>Sar</taxon>
        <taxon>Stramenopiles</taxon>
        <taxon>Bigyra</taxon>
        <taxon>Labyrinthulomycetes</taxon>
        <taxon>Thraustochytrida</taxon>
        <taxon>Thraustochytriidae</taxon>
        <taxon>Hondaea</taxon>
    </lineage>
</organism>
<dbReference type="Pfam" id="PF13202">
    <property type="entry name" value="EF-hand_5"/>
    <property type="match status" value="2"/>
</dbReference>
<feature type="domain" description="EF-hand" evidence="12">
    <location>
        <begin position="3368"/>
        <end position="3403"/>
    </location>
</feature>
<feature type="compositionally biased region" description="Basic and acidic residues" evidence="10">
    <location>
        <begin position="5955"/>
        <end position="5966"/>
    </location>
</feature>
<feature type="region of interest" description="Disordered" evidence="10">
    <location>
        <begin position="5934"/>
        <end position="6025"/>
    </location>
</feature>
<feature type="region of interest" description="Disordered" evidence="10">
    <location>
        <begin position="5392"/>
        <end position="5451"/>
    </location>
</feature>
<evidence type="ECO:0000256" key="7">
    <source>
        <dbReference type="ARBA" id="ARBA00024334"/>
    </source>
</evidence>
<feature type="region of interest" description="Disordered" evidence="10">
    <location>
        <begin position="456"/>
        <end position="481"/>
    </location>
</feature>
<feature type="compositionally biased region" description="Basic residues" evidence="10">
    <location>
        <begin position="1906"/>
        <end position="1917"/>
    </location>
</feature>
<dbReference type="PANTHER" id="PTHR10891">
    <property type="entry name" value="EF-HAND CALCIUM-BINDING DOMAIN CONTAINING PROTEIN"/>
    <property type="match status" value="1"/>
</dbReference>
<feature type="compositionally biased region" description="Polar residues" evidence="10">
    <location>
        <begin position="5866"/>
        <end position="5875"/>
    </location>
</feature>
<feature type="coiled-coil region" evidence="9">
    <location>
        <begin position="2354"/>
        <end position="2381"/>
    </location>
</feature>
<feature type="binding site" evidence="8">
    <location>
        <position position="6164"/>
    </location>
    <ligand>
        <name>Zn(2+)</name>
        <dbReference type="ChEBI" id="CHEBI:29105"/>
    </ligand>
</feature>
<dbReference type="InterPro" id="IPR039647">
    <property type="entry name" value="EF_hand_pair_protein_CML-like"/>
</dbReference>
<feature type="domain" description="EF-hand" evidence="12">
    <location>
        <begin position="2654"/>
        <end position="2689"/>
    </location>
</feature>
<keyword evidence="8" id="KW-0862">Zinc</keyword>
<dbReference type="Gene3D" id="2.130.10.10">
    <property type="entry name" value="YVTN repeat-like/Quinoprotein amine dehydrogenase"/>
    <property type="match status" value="1"/>
</dbReference>
<feature type="region of interest" description="Disordered" evidence="10">
    <location>
        <begin position="270"/>
        <end position="296"/>
    </location>
</feature>
<feature type="region of interest" description="Disordered" evidence="10">
    <location>
        <begin position="5852"/>
        <end position="5876"/>
    </location>
</feature>
<feature type="region of interest" description="Disordered" evidence="10">
    <location>
        <begin position="143"/>
        <end position="201"/>
    </location>
</feature>
<feature type="compositionally biased region" description="Low complexity" evidence="10">
    <location>
        <begin position="5771"/>
        <end position="5788"/>
    </location>
</feature>
<feature type="compositionally biased region" description="Low complexity" evidence="10">
    <location>
        <begin position="270"/>
        <end position="281"/>
    </location>
</feature>
<dbReference type="GO" id="GO:0070403">
    <property type="term" value="F:NAD+ binding"/>
    <property type="evidence" value="ECO:0007669"/>
    <property type="project" value="InterPro"/>
</dbReference>
<dbReference type="OrthoDB" id="424302at2759"/>
<dbReference type="CDD" id="cd00051">
    <property type="entry name" value="EFh"/>
    <property type="match status" value="3"/>
</dbReference>
<dbReference type="GO" id="GO:0043226">
    <property type="term" value="C:organelle"/>
    <property type="evidence" value="ECO:0007669"/>
    <property type="project" value="UniProtKB-ARBA"/>
</dbReference>
<name>A0A2R5G6Z5_9STRA</name>
<feature type="binding site" evidence="8">
    <location>
        <position position="6203"/>
    </location>
    <ligand>
        <name>Zn(2+)</name>
        <dbReference type="ChEBI" id="CHEBI:29105"/>
    </ligand>
</feature>
<feature type="compositionally biased region" description="Polar residues" evidence="10">
    <location>
        <begin position="5697"/>
        <end position="5707"/>
    </location>
</feature>
<feature type="domain" description="EF-hand" evidence="12">
    <location>
        <begin position="1950"/>
        <end position="1985"/>
    </location>
</feature>
<dbReference type="InterPro" id="IPR026591">
    <property type="entry name" value="Sirtuin_cat_small_dom_sf"/>
</dbReference>
<feature type="region of interest" description="Disordered" evidence="10">
    <location>
        <begin position="1905"/>
        <end position="1931"/>
    </location>
</feature>
<dbReference type="SUPFAM" id="SSF56112">
    <property type="entry name" value="Protein kinase-like (PK-like)"/>
    <property type="match status" value="1"/>
</dbReference>
<keyword evidence="5" id="KW-0106">Calcium</keyword>
<evidence type="ECO:0000259" key="11">
    <source>
        <dbReference type="PROSITE" id="PS50011"/>
    </source>
</evidence>
<dbReference type="InterPro" id="IPR000719">
    <property type="entry name" value="Prot_kinase_dom"/>
</dbReference>
<feature type="compositionally biased region" description="Basic and acidic residues" evidence="10">
    <location>
        <begin position="2334"/>
        <end position="2352"/>
    </location>
</feature>
<protein>
    <submittedName>
        <fullName evidence="14">NAD-dependent deacetylase sir2E</fullName>
    </submittedName>
</protein>
<dbReference type="InterPro" id="IPR002999">
    <property type="entry name" value="Tudor"/>
</dbReference>
<dbReference type="EMBL" id="BEYU01000024">
    <property type="protein sequence ID" value="GBG26827.1"/>
    <property type="molecule type" value="Genomic_DNA"/>
</dbReference>
<proteinExistence type="inferred from homology"/>
<feature type="compositionally biased region" description="Basic residues" evidence="10">
    <location>
        <begin position="1225"/>
        <end position="1245"/>
    </location>
</feature>
<dbReference type="Pfam" id="PF13499">
    <property type="entry name" value="EF-hand_7"/>
    <property type="match status" value="3"/>
</dbReference>
<dbReference type="SUPFAM" id="SSF47473">
    <property type="entry name" value="EF-hand"/>
    <property type="match status" value="5"/>
</dbReference>
<keyword evidence="3 8" id="KW-0479">Metal-binding</keyword>
<dbReference type="Gene3D" id="3.30.1600.10">
    <property type="entry name" value="SIR2/SIRT2 'Small Domain"/>
    <property type="match status" value="1"/>
</dbReference>
<dbReference type="InterPro" id="IPR029035">
    <property type="entry name" value="DHS-like_NAD/FAD-binding_dom"/>
</dbReference>
<dbReference type="InterPro" id="IPR018997">
    <property type="entry name" value="PUB_domain"/>
</dbReference>
<feature type="domain" description="EF-hand" evidence="12">
    <location>
        <begin position="1333"/>
        <end position="1368"/>
    </location>
</feature>
<dbReference type="InterPro" id="IPR011992">
    <property type="entry name" value="EF-hand-dom_pair"/>
</dbReference>
<keyword evidence="4" id="KW-0677">Repeat</keyword>
<feature type="compositionally biased region" description="Basic and acidic residues" evidence="10">
    <location>
        <begin position="2303"/>
        <end position="2315"/>
    </location>
</feature>
<accession>A0A2R5G6Z5</accession>
<dbReference type="InterPro" id="IPR014002">
    <property type="entry name" value="Agenet_dom_plant"/>
</dbReference>
<feature type="compositionally biased region" description="Low complexity" evidence="10">
    <location>
        <begin position="465"/>
        <end position="475"/>
    </location>
</feature>
<evidence type="ECO:0000256" key="6">
    <source>
        <dbReference type="ARBA" id="ARBA00023027"/>
    </source>
</evidence>
<dbReference type="Gene3D" id="1.10.238.10">
    <property type="entry name" value="EF-hand"/>
    <property type="match status" value="5"/>
</dbReference>
<evidence type="ECO:0000256" key="4">
    <source>
        <dbReference type="ARBA" id="ARBA00022737"/>
    </source>
</evidence>
<dbReference type="InterPro" id="IPR036339">
    <property type="entry name" value="PUB-like_dom_sf"/>
</dbReference>
<dbReference type="InterPro" id="IPR003000">
    <property type="entry name" value="Sirtuin"/>
</dbReference>
<feature type="domain" description="Protein kinase" evidence="11">
    <location>
        <begin position="4137"/>
        <end position="4529"/>
    </location>
</feature>
<sequence length="6315" mass="693293">MATPPGTLACISVAIATRERPKRERLRSQHKEDNVRLDASDELYPFVKVVVASEFSRGRPVEWQTSVKIGDQPRWNESTDLTLEADLADDPDSTLAVELWADELTGPNKLGSRQYKLAKLLEQGFDRSLCALSDSTGQIRITIQPQHHAAGQSNERRRQAHGSGRESLGIEAKASETTTIATSSRRRERTSTHEDAHDDPLAAIFASEAPVTFNKLPSVLRKVSGKPVLSSQRQKIATFQRELGVPSRAELTFEQFGDLCERLGIAADTSVSRRSANSGSSPVQSMQRSASAGSVASTASGELERVRYLFEKERRVTLSTASYETGDRVKARFGGKSRWYDGRIRQANRDGTFDIDYDDGDFEKNVEASMIQALESRAQPRNVGQGRGGGRGRGRADGVDSVTVDFHVGDRVEAQESFSLQWFEGSIRRAYRDGTFDVEFDDGEIIRKASVDKIRPIDESRTGSRRGPGSPGVSSLDSGMNDSGSLIQDIFEKEKRVTVSNVSNVLRKITGKPVLSSQRRAIQAFARSNGIGPRDVFDFILFEELCAELGIRPASSDARGGASRGKAQNRFEDDEISDGAISSFARGQKVQAKFGGKSKWYNGTIMRVHPNGTLDINYDDGDKERGVPPRLVRSVQDHDNYVIKDDPARERNSSRRRTTRFQDENMQDSQAKSEAIQLYNATPRVTASNVSSLLRKLTNKPILASQRQQVASFVRKQGLGPRDQFSEELFLELCEEMGALGPNADDEAIYSQDETSFKRGDKVEARFGGKSRWYKGTIVRVHASGACDIDYDDGDAERRVAPHLIRSLGAMPSRSRSPRRDALDSETDAEPGFSRGDKVEARFGGKSKWYKGTIVRVHASGACDIDYDDGDAERRVAPHLIRTSVASRSRSRTRSPRREPSDSETDAGPSFKRGDKVEARFGGKSKWYKGTIVRVHASGACDIDYDDGDAEHAGPSFKRGDKVEARFGGKSKWYKGTIVRVHASGACDINYDDGDAERSEESSSEQSDSFEKGQTVEAKYGGGSVWYRGRITAVNRDGTFAIAYDDGDKENKVQARLIRAVKSSRRASSKSSLTKNARVKARFKGSAEYYTGKITAVNRDGTFAVAFDDGDFDDQVIRANIELLDEAPAASRKTADDGQLKRFKYVFDREAKVTPGTAAEVIRKVTGTALSSEQRKQAYMFCKRKGFSSAKALSFGEFKSICVDLGVLDESSSEESEESSSERHGTKRRSRSPRGGRSPRRSRSPRGKEHSKSSKFVVGDRVKAQFGTGTAWYPGRIVRVHRNGSVDIDYDDGDKEQNKSPSLRAFDKYDRDGNGELTEKEVAQTFRDMGKDFSRADVQRWITEVDADGSGTVDLVEFIQAYTGITMDSSSEDSDSESDGSEVAERKLWKREAWAKRLNEDAIGAIEDAFEEYCSKTRRGRRILPAKYVRVALVDTGKEASVSQVSEYMRIMGLQKHDALSLPEFAHAYVYMFCDPERDEFGRVGSYYEKLWGSGTSGRAGGATLSQRSSLGDTETIAALAAQTFRSGEWKGSREQHEALLRKLSLGRSNEVIDILKKLVRAFEELDTDETGEVSASDTEELLRKAGRDPAPLRATLDAFCKARARTSLPELLAAFGFVFESVSGEPTVPAAFAMLRLHSTPRDTRVAAETALQYLNDVLARPDDANLWQIRVRDKAFQARIGRLRGGIELMHAVGFAPKRKASATDSAAGTDHVHLLALRGVADKYGRTMVEGVPQDTLATLTIRREEIEKELRAMEGGSKTIGEAVRSLQQECTLAQLRLALETSLVIVTDVLQNPKDSRKWRVRCANPRFLKCIGQWAHGRQLMEAVGFERVDGADVYVLRGTAAIPKGATSKDFRFPQLEKDVEDMLWRRKVDIEGALRALEVTIVTGKSNVVSNSNIMARSPHKAAQTRKTARIVSPISRSPRSRQTDASKFFATVHARSATEDLQLKMIQKVFQDFDVDGDGYITARDLKEALLRRGHDNSDAAVAAWIRSRDIDHDGSVSLAEFTASFAHTVPPRVMDGRGLENVPLQPAKLNENGTNSARAKGWRPEDAISPTEVAFGLVRLFHTKRRCSSILANLCAFTEKALDHRARTLDATNSSKPQQQQDRGKPFVLAPDDYVRHVAKTKGAAEILSALHWTYDGRRRSYVSHVDAEEMEQIRARLRELDMHRRGLEFPEVANAKAVGGAVASLGGTPSTQENRPSSWLAAMETVVRYLENVLHDPQAPRFRRINIQNETFRRRIGRLQGGIEVLIAAGFRETEESMLLLPEKASLPEIKARLVEIKAGIEPLREQAKLERNRVTDNPLDKAGQHRTKVVRGSDFPQQQKDTNGKEEAPQKSNEKPHGFANRRIESLRIKELEAQVHVLKEKLVETRKVKKASELQESFASSHRGDETADIPFELVTYELLAHERSRNSGPGSKMLKRGSGLGGGALLGASASRATGGRIGPLSRSGAPLVRARVSRGASRGQGKLFVTSDQGFRNGDMILVGKVSETQEARFVVGFSDGCLILDRVLEFDHEEGSPVITGRANKSEMRDFRRREIADYVVSDILLPLVENCVDAGEAVVRARDLQRRFEERPLMKPVFVSRLEHESTLGEDALLVGASTLARDNPSFTAASLPNRLWYSEKMATLYVLRHANEAHVWTEAMSPLELRDLFELIDADGDGRICRDEVVAAASSEPRVAALLSAGCFRNVDGGDHDSSQAFATIFDGRQAELTWEEFASFFSAGARRAAQERATPGWWTTLRRWCEEAWASGLSEDDLREMHVTFSLFDADADGKLSFQEWRAACQSMDGVFPTSTGWPDAPRSQLASDAEAAELWSRARRINFAEFGKLRAAQARRHGDVHAGQGMSASSALGGLGILTLIRRNLRRLHAELLRQYNGKITKAIFLQGCFDDTALLELMHFPLAQSEDASQSMETLETRLRQFGAHPRATSTRAVSWADIARCVNASSSPTTMMPLRAPALFSGRAQRTVCFGQDDAKVYEVACDQELQRVFVLYLSGALVVWSADGQRELCRTQVMSHASPARHAIATGSRAMRVLQFDSKTSLLIVCTAPVDNRFQVLESVSLRNLRDITLHAKPAVGAELAPIIEVAEFSSRWDAVICAVSGGAANIQILCARFGHPIALVPTAKEYSGIPRLLYVPDAEFLVAGDAGETLRFWDLAEQLRWRRAASDASSQSLQGLLSKLRKALALRASLDDNEDSSRRAVLLAQDRAHLSWTVRYADDLGGTETKIDACRLRHLCNEDVGSEEISGVSQFRKGMEVIVVGQKLVDVAISRLYPSRPGHADVLVVGTGEGWTSVMLPEELGHVDVGDRVRIPLPAEHGDVEALFARLDENGDGVVSLEELSTLVREHARLDLHREDLARVFDFIDVNKDGQVSLRELSAALKDRDEGFARTRAAKRPPKELVCRHTTVLPGKGKSTQVTALAFLRMAGLVCAATSGGKIHLVDPLVRRFRLTHRAFADLHAETEPELTQASENYACVHSFDVPRGGVVSQLSPVYFQSAGKDTHVPVTLNHAQAEAAKRADQTLQDSLGPNDALVQGFAYVSANGSVLVVAASGFDENMVLLQDQSLFGMTGAMTRPGGWSSGTDDLRQAYRLRTSVRRVFYLVSKEARGLAEVRASLERGGLALLDLMSIERALENPHVHVFPFYQQGDGPNSVLANPRSSSSLESVANHVGMVTRRIGKSMYEVAYDASRSVLKLPRHMLEPLTDAHSSRDLQTGERVRVQQGMLYSDNRIASDGAVARDDSTGSQFGPPDDGSSVELLSALFIERDGSLGVGTWSVDRINVLTPARDLAYPLSRVQRLAAVRSGARWRAMAHQSVRAAASLSHLQVRSFQAAEVGLLEKIGEVLRNVSLRSGHGDPQTSAEEAFQLARLLPQRWGARFRNMLRTFREIFDRVAQGQSCSTSSLIDAVEYSFASGDEANNLGLDLGLGGSFARFRAAITRDGKRQTIELVTLLECVVRLHSEVLAPEEAFDVLQQVHFLDRDTCSPDQVLEVCRGLPSDAPGEPNFGFSEANFVLFASRIDPFWSVRDAVQRTRALGSRENLRKRVPQHKLVRLASLVVARDCTMELAACNENLKALMANLKQRAVGHVNASVHGNLLEAPKSDGNDAQEDAVMPENSSTTLWNLGTESTEFLLRSSERALAALDSAAPPRYRLALDGEDTSCAQSMPQRTVHRAKGWTRQQGHGNPLDLWVHVVDEQKLARIQSYDGQPYEAHLEREAAMYRLLEKDGVAPTILDNARPVEDEGRKTVADGSYTMVFGALPGWRTLRECMDAHGYLGHPSLAPLLLSWSYQLLRILKIIHAKGIVLRGPRPRQILVSPCGRFLRLSSLATAGLLALDGATEGDMVAGPDLGEVVSPEERGYDPVNDTRDGARPSKAYDMYCFGCLLMELITGSVIPRESNSFPYGLFQLSVPNAKSSLSATSTLTLGPRGELQLRRTGGAEANEACAVDASMKQLAEFKAMACAIQAGSYVGDDLVASGPFVIDIAMQCLKADPGSRPLPQDLMEAERLLISESDFIEAGKIARRWLARDRICRNVRQGVAVPLEILIAQTHSQDAGAKWHDGAMDPRMLLDAVEAVVDCCCCSVSGNVDGDSVLESSPSLCDEVVAMGALQSVVKLTLRFFSSGGGADVPGRGISDLAFLEGDPSEPLRLRVLKRVIFGFQTIGSEFARPATAHVPMAKHVGPYLRAILCLYFGREDGLEDDSKMAEQYPAAAHCQGTVHWTPELEMFVAPLLRQIITDEGGGNPRLPAVREYIGTKNAKVNADSELADHSEVPESKRSIVYLREVLSLGHSLSQLASVRRKSRSRFVAGRQVLSLLRSPIAEHARLCLDMDLASRAVVLIGDADLELTQLALDSAKAIMDGLSDLAHSDTFSQSPREELLLRRAQDKMGLVFSSASCVSMLVQRVLSDTASLRESALDILQLQVRGGEAMTAAWQACDVFPALFHVLRKSRSKSAAEICSTIAVYGNRALLTQFHAHTELVELARDDYNIEVPRAIIGEGADDAEAALERLLDDTKEASLVDEVRQLLGRIRVAVTVDFVADRSLHEIYVALLKTVFQQWVSDFWAASLDSAQLAQERIPVIKVALAMAQQVILSENPQLNIRQASFLLRESGCFAVFARIMQEDFTDFASLTADILSLQTSAASFLLCECAGQDEALEALMGGIKEASCGDLATLYRTYVETNVVLLRESTDDAKGDEHRDLLFQWPQRSAVTRRAWSVLLRASAACMSLQDELVRSGFVQHLLTNLLNDRTRLVAGAHQLRLRDILGPTWNESCPLRMDAVNLVCALCQKASILSSLRAELVANIKAAGVISREARRLQQGAQRQIREAQEARSVLTAISSMNENQLQELLVRERENLNDDAIVSIFGNEPHPEARRPGEHAPYFKEVPAENETKTSQESDLVADDRRKTKASKATDHLNDAPQRGLPSAAQTANCLDKLGDAIVDAEQLFREYARQVKNHRAGKQLTKSVLGKQELQKLLQSISASAATRRAAANAMRAEPHMDLHGFYEFYATYLLGCNGENDHALGKRPAASSSGVDVKTLDTLFKRFDSNQQGVLSMRQTQAALSSMSGVRALLDGEVETLARSLSFGSSTTISFAEFCKLANTVNLHADLHIGEEDDSSVSSSTRDVFAGYSDALNLLSGGKRIYAFLEKRESGVGSMEMKPPHRETTAVKSSAESAPRQQDVDGSLAGRAADESAAERPHSTPALIKPRDFAGMRSGNGSGGGVDQDDDKSKSDIAKPQPVAEGGTSEAAGEAAMRDAAPVPMSGVQDAATPSPPPAPMQQLPSSSAKSQAGSDVAKNSVLETSHIAEPAADQESHKALLGVSGTNGLQHGEKPSASAHSEPTSDNGLAKDAFLTNLALRANIEANLANPLNPVAPIAAPGGFMGNSSAGAPESIIAAATTTNAQTTNMPLDDSGVGKQENEDVNEEHAKESAKADESNMTDDETTAEEARRESIKAKKREATRRLRAKWKKPKEVSEFSRARPKRGSHGAAVDPAEPPISKLASMILEGKRVVFVTGAGLSVASGIPPFRGQHDAVWEESVYTWGTREKFEEDPLAWYNTFWLRHFDEGKAASYFPNLGHVALARICANYPDSAHLITQNIDRLHRHSNGSIADDQLIEIHGYSGGFKCYSDRCPYSLERVWHAKLGDKVHRPDDGGRPRIRALADLPRCPECSEILCPNCLLFDEDYTDHESYQFDKAKQWFSSADAFVFVGTSFAVQITNLAFIAAATSLAPIFNFNMVDNVPEHFRLRVNCHFIPGRSEVTLPQLADLVCASTAEVSTDSAM</sequence>
<feature type="binding site" evidence="8">
    <location>
        <position position="6159"/>
    </location>
    <ligand>
        <name>Zn(2+)</name>
        <dbReference type="ChEBI" id="CHEBI:29105"/>
    </ligand>
</feature>
<comment type="similarity">
    <text evidence="7">Belongs to the protein kinase superfamily. Ser/Thr protein kinase family. CDPK subfamily.</text>
</comment>
<feature type="region of interest" description="Disordered" evidence="10">
    <location>
        <begin position="647"/>
        <end position="671"/>
    </location>
</feature>
<dbReference type="CDD" id="cd04508">
    <property type="entry name" value="Tudor_SF"/>
    <property type="match status" value="10"/>
</dbReference>
<feature type="compositionally biased region" description="Basic and acidic residues" evidence="10">
    <location>
        <begin position="5394"/>
        <end position="5443"/>
    </location>
</feature>
<dbReference type="Gene3D" id="2.30.30.140">
    <property type="match status" value="10"/>
</dbReference>
<dbReference type="PROSITE" id="PS50011">
    <property type="entry name" value="PROTEIN_KINASE_DOM"/>
    <property type="match status" value="1"/>
</dbReference>
<dbReference type="SMART" id="SM00743">
    <property type="entry name" value="Agenet"/>
    <property type="match status" value="6"/>
</dbReference>
<feature type="compositionally biased region" description="Basic and acidic residues" evidence="10">
    <location>
        <begin position="4375"/>
        <end position="4387"/>
    </location>
</feature>
<feature type="region of interest" description="Disordered" evidence="10">
    <location>
        <begin position="5682"/>
        <end position="5825"/>
    </location>
</feature>
<dbReference type="GO" id="GO:0005509">
    <property type="term" value="F:calcium ion binding"/>
    <property type="evidence" value="ECO:0007669"/>
    <property type="project" value="InterPro"/>
</dbReference>
<feature type="domain" description="EF-hand" evidence="12">
    <location>
        <begin position="1554"/>
        <end position="1589"/>
    </location>
</feature>
<dbReference type="InterPro" id="IPR011009">
    <property type="entry name" value="Kinase-like_dom_sf"/>
</dbReference>
<keyword evidence="15" id="KW-1185">Reference proteome</keyword>
<dbReference type="SUPFAM" id="SSF52467">
    <property type="entry name" value="DHS-like NAD/FAD-binding domain"/>
    <property type="match status" value="1"/>
</dbReference>
<keyword evidence="2" id="KW-0808">Transferase</keyword>
<dbReference type="InParanoid" id="A0A2R5G6Z5"/>
<feature type="region of interest" description="Disordered" evidence="10">
    <location>
        <begin position="878"/>
        <end position="916"/>
    </location>
</feature>
<dbReference type="InterPro" id="IPR036322">
    <property type="entry name" value="WD40_repeat_dom_sf"/>
</dbReference>
<feature type="active site" description="Proton acceptor" evidence="8">
    <location>
        <position position="6151"/>
    </location>
</feature>
<feature type="domain" description="EF-hand" evidence="12">
    <location>
        <begin position="1297"/>
        <end position="1332"/>
    </location>
</feature>
<comment type="similarity">
    <text evidence="1">Belongs to the centrin family.</text>
</comment>
<feature type="region of interest" description="Disordered" evidence="10">
    <location>
        <begin position="4366"/>
        <end position="4387"/>
    </location>
</feature>
<feature type="region of interest" description="Disordered" evidence="10">
    <location>
        <begin position="1286"/>
        <end position="1312"/>
    </location>
</feature>
<reference evidence="14 15" key="1">
    <citation type="submission" date="2017-12" db="EMBL/GenBank/DDBJ databases">
        <title>Sequencing, de novo assembly and annotation of complete genome of a new Thraustochytrid species, strain FCC1311.</title>
        <authorList>
            <person name="Sedici K."/>
            <person name="Godart F."/>
            <person name="Aiese Cigliano R."/>
            <person name="Sanseverino W."/>
            <person name="Barakat M."/>
            <person name="Ortet P."/>
            <person name="Marechal E."/>
            <person name="Cagnac O."/>
            <person name="Amato A."/>
        </authorList>
    </citation>
    <scope>NUCLEOTIDE SEQUENCE [LARGE SCALE GENOMIC DNA]</scope>
</reference>
<evidence type="ECO:0000256" key="2">
    <source>
        <dbReference type="ARBA" id="ARBA00022679"/>
    </source>
</evidence>
<dbReference type="InterPro" id="IPR026590">
    <property type="entry name" value="Ssirtuin_cat_dom"/>
</dbReference>
<evidence type="ECO:0000256" key="1">
    <source>
        <dbReference type="ARBA" id="ARBA00005253"/>
    </source>
</evidence>
<dbReference type="GO" id="GO:0004672">
    <property type="term" value="F:protein kinase activity"/>
    <property type="evidence" value="ECO:0007669"/>
    <property type="project" value="InterPro"/>
</dbReference>
<dbReference type="InterPro" id="IPR018247">
    <property type="entry name" value="EF_Hand_1_Ca_BS"/>
</dbReference>
<feature type="compositionally biased region" description="Basic residues" evidence="10">
    <location>
        <begin position="5986"/>
        <end position="6001"/>
    </location>
</feature>
<evidence type="ECO:0000313" key="14">
    <source>
        <dbReference type="EMBL" id="GBG26827.1"/>
    </source>
</evidence>
<keyword evidence="9" id="KW-0175">Coiled coil</keyword>
<feature type="region of interest" description="Disordered" evidence="10">
    <location>
        <begin position="807"/>
        <end position="838"/>
    </location>
</feature>
<dbReference type="GO" id="GO:0005524">
    <property type="term" value="F:ATP binding"/>
    <property type="evidence" value="ECO:0007669"/>
    <property type="project" value="InterPro"/>
</dbReference>
<dbReference type="FunFam" id="1.10.238.10:FF:000178">
    <property type="entry name" value="Calmodulin-2 A"/>
    <property type="match status" value="1"/>
</dbReference>
<dbReference type="InterPro" id="IPR015943">
    <property type="entry name" value="WD40/YVTN_repeat-like_dom_sf"/>
</dbReference>
<dbReference type="PROSITE" id="PS50305">
    <property type="entry name" value="SIRTUIN"/>
    <property type="match status" value="1"/>
</dbReference>
<evidence type="ECO:0000259" key="12">
    <source>
        <dbReference type="PROSITE" id="PS50222"/>
    </source>
</evidence>
<feature type="binding site" evidence="8">
    <location>
        <position position="6200"/>
    </location>
    <ligand>
        <name>Zn(2+)</name>
        <dbReference type="ChEBI" id="CHEBI:29105"/>
    </ligand>
</feature>
<dbReference type="Gene3D" id="1.20.58.2190">
    <property type="match status" value="3"/>
</dbReference>
<dbReference type="SMART" id="SM00580">
    <property type="entry name" value="PUG"/>
    <property type="match status" value="3"/>
</dbReference>
<feature type="region of interest" description="Disordered" evidence="10">
    <location>
        <begin position="1212"/>
        <end position="1255"/>
    </location>
</feature>
<evidence type="ECO:0000256" key="9">
    <source>
        <dbReference type="SAM" id="Coils"/>
    </source>
</evidence>
<dbReference type="PROSITE" id="PS00018">
    <property type="entry name" value="EF_HAND_1"/>
    <property type="match status" value="8"/>
</dbReference>
<feature type="compositionally biased region" description="Basic and acidic residues" evidence="10">
    <location>
        <begin position="5719"/>
        <end position="5729"/>
    </location>
</feature>
<feature type="region of interest" description="Disordered" evidence="10">
    <location>
        <begin position="989"/>
        <end position="1014"/>
    </location>
</feature>
<dbReference type="Gene3D" id="3.40.50.1220">
    <property type="entry name" value="TPP-binding domain"/>
    <property type="match status" value="1"/>
</dbReference>
<dbReference type="SUPFAM" id="SSF50978">
    <property type="entry name" value="WD40 repeat-like"/>
    <property type="match status" value="1"/>
</dbReference>
<evidence type="ECO:0000256" key="10">
    <source>
        <dbReference type="SAM" id="MobiDB-lite"/>
    </source>
</evidence>
<dbReference type="SUPFAM" id="SSF143503">
    <property type="entry name" value="PUG domain-like"/>
    <property type="match status" value="3"/>
</dbReference>
<dbReference type="PROSITE" id="PS50222">
    <property type="entry name" value="EF_HAND_2"/>
    <property type="match status" value="9"/>
</dbReference>
<evidence type="ECO:0000256" key="5">
    <source>
        <dbReference type="ARBA" id="ARBA00022837"/>
    </source>
</evidence>
<evidence type="ECO:0000256" key="3">
    <source>
        <dbReference type="ARBA" id="ARBA00022723"/>
    </source>
</evidence>
<dbReference type="CDD" id="cd09212">
    <property type="entry name" value="PUB"/>
    <property type="match status" value="3"/>
</dbReference>
<dbReference type="InterPro" id="IPR002048">
    <property type="entry name" value="EF_hand_dom"/>
</dbReference>
<dbReference type="Gene3D" id="1.10.510.10">
    <property type="entry name" value="Transferase(Phosphotransferase) domain 1"/>
    <property type="match status" value="1"/>
</dbReference>
<evidence type="ECO:0000256" key="8">
    <source>
        <dbReference type="PROSITE-ProRule" id="PRU00236"/>
    </source>
</evidence>
<dbReference type="Proteomes" id="UP000241890">
    <property type="component" value="Unassembled WGS sequence"/>
</dbReference>